<keyword evidence="1" id="KW-0472">Membrane</keyword>
<dbReference type="EMBL" id="AK057815">
    <property type="protein sequence ID" value="BAB71588.1"/>
    <property type="molecule type" value="mRNA"/>
</dbReference>
<organism evidence="2">
    <name type="scientific">Homo sapiens</name>
    <name type="common">Human</name>
    <dbReference type="NCBI Taxonomy" id="9606"/>
    <lineage>
        <taxon>Eukaryota</taxon>
        <taxon>Metazoa</taxon>
        <taxon>Chordata</taxon>
        <taxon>Craniata</taxon>
        <taxon>Vertebrata</taxon>
        <taxon>Euteleostomi</taxon>
        <taxon>Mammalia</taxon>
        <taxon>Eutheria</taxon>
        <taxon>Euarchontoglires</taxon>
        <taxon>Primates</taxon>
        <taxon>Haplorrhini</taxon>
        <taxon>Catarrhini</taxon>
        <taxon>Hominidae</taxon>
        <taxon>Homo</taxon>
    </lineage>
</organism>
<accession>Q96LT2</accession>
<keyword evidence="1" id="KW-1133">Transmembrane helix</keyword>
<keyword evidence="1" id="KW-0812">Transmembrane</keyword>
<dbReference type="AlphaFoldDB" id="Q96LT2"/>
<name>Q96LT2_HUMAN</name>
<evidence type="ECO:0000256" key="1">
    <source>
        <dbReference type="SAM" id="Phobius"/>
    </source>
</evidence>
<proteinExistence type="evidence at transcript level"/>
<evidence type="ECO:0000313" key="2">
    <source>
        <dbReference type="EMBL" id="BAB71588.1"/>
    </source>
</evidence>
<reference evidence="2" key="1">
    <citation type="submission" date="2001-10" db="EMBL/GenBank/DDBJ databases">
        <title>NEDO human cDNA sequencing project.</title>
        <authorList>
            <person name="Nishi T."/>
            <person name="Nakagawa S."/>
            <person name="Senoh A."/>
            <person name="Mizuguchi H."/>
            <person name="Inagaki H."/>
            <person name="Suzuki Y."/>
            <person name="Hata H."/>
            <person name="Nakagawa K."/>
            <person name="Mizuno S."/>
            <person name="Morinaga M."/>
            <person name="Kawamura M."/>
            <person name="Sugiyama T."/>
            <person name="Irie R."/>
            <person name="Otsuki T."/>
            <person name="Sato H."/>
            <person name="Nishikawa T."/>
            <person name="Sugiyama A."/>
            <person name="Kawakami B."/>
            <person name="Nagai K."/>
            <person name="Isogai T."/>
            <person name="Sugano S."/>
        </authorList>
    </citation>
    <scope>NUCLEOTIDE SEQUENCE</scope>
    <source>
        <tissue evidence="2">Cerebellum</tissue>
    </source>
</reference>
<feature type="transmembrane region" description="Helical" evidence="1">
    <location>
        <begin position="25"/>
        <end position="47"/>
    </location>
</feature>
<protein>
    <submittedName>
        <fullName evidence="2">cDNA FLJ25086 fis, clone CBL08645</fullName>
    </submittedName>
</protein>
<sequence>MLSPHIYLPKCWNYRHEPLCLAVCFHFQLSLCFCCFILSLLCLCVLFNSLFKTPRTCTASTGNIFWQASQEVIPKFGVYFSCLFFLLHTGESQSLSLFSFPTWDGWWAAPKHRGNCRFLAGATLKDSFLSFPVVVPDPYVWHSLGRAGICFSDLNLVFSC</sequence>